<organism evidence="2 3">
    <name type="scientific">Protea cynaroides</name>
    <dbReference type="NCBI Taxonomy" id="273540"/>
    <lineage>
        <taxon>Eukaryota</taxon>
        <taxon>Viridiplantae</taxon>
        <taxon>Streptophyta</taxon>
        <taxon>Embryophyta</taxon>
        <taxon>Tracheophyta</taxon>
        <taxon>Spermatophyta</taxon>
        <taxon>Magnoliopsida</taxon>
        <taxon>Proteales</taxon>
        <taxon>Proteaceae</taxon>
        <taxon>Protea</taxon>
    </lineage>
</organism>
<protein>
    <recommendedName>
        <fullName evidence="4">DUF241 domain protein</fullName>
    </recommendedName>
</protein>
<evidence type="ECO:0000313" key="3">
    <source>
        <dbReference type="Proteomes" id="UP001141806"/>
    </source>
</evidence>
<keyword evidence="1" id="KW-0175">Coiled coil</keyword>
<dbReference type="EMBL" id="JAMYWD010000007">
    <property type="protein sequence ID" value="KAJ4965525.1"/>
    <property type="molecule type" value="Genomic_DNA"/>
</dbReference>
<dbReference type="Proteomes" id="UP001141806">
    <property type="component" value="Unassembled WGS sequence"/>
</dbReference>
<dbReference type="GO" id="GO:0048367">
    <property type="term" value="P:shoot system development"/>
    <property type="evidence" value="ECO:0007669"/>
    <property type="project" value="InterPro"/>
</dbReference>
<dbReference type="InterPro" id="IPR004320">
    <property type="entry name" value="BPS1_pln"/>
</dbReference>
<reference evidence="2" key="1">
    <citation type="journal article" date="2023" name="Plant J.">
        <title>The genome of the king protea, Protea cynaroides.</title>
        <authorList>
            <person name="Chang J."/>
            <person name="Duong T.A."/>
            <person name="Schoeman C."/>
            <person name="Ma X."/>
            <person name="Roodt D."/>
            <person name="Barker N."/>
            <person name="Li Z."/>
            <person name="Van de Peer Y."/>
            <person name="Mizrachi E."/>
        </authorList>
    </citation>
    <scope>NUCLEOTIDE SEQUENCE</scope>
    <source>
        <tissue evidence="2">Young leaves</tissue>
    </source>
</reference>
<name>A0A9Q0K7Y6_9MAGN</name>
<accession>A0A9Q0K7Y6</accession>
<proteinExistence type="predicted"/>
<comment type="caution">
    <text evidence="2">The sequence shown here is derived from an EMBL/GenBank/DDBJ whole genome shotgun (WGS) entry which is preliminary data.</text>
</comment>
<evidence type="ECO:0008006" key="4">
    <source>
        <dbReference type="Google" id="ProtNLM"/>
    </source>
</evidence>
<dbReference type="PANTHER" id="PTHR33070:SF129">
    <property type="entry name" value="DUF241 DOMAIN PROTEIN"/>
    <property type="match status" value="1"/>
</dbReference>
<dbReference type="OrthoDB" id="1701699at2759"/>
<evidence type="ECO:0000256" key="1">
    <source>
        <dbReference type="SAM" id="Coils"/>
    </source>
</evidence>
<keyword evidence="3" id="KW-1185">Reference proteome</keyword>
<dbReference type="AlphaFoldDB" id="A0A9Q0K7Y6"/>
<evidence type="ECO:0000313" key="2">
    <source>
        <dbReference type="EMBL" id="KAJ4965525.1"/>
    </source>
</evidence>
<sequence length="300" mass="33747">MAPSPLHPKASRHARSISFPSRSHPLTLQVEGQLQRLLEATSSSSTSSSSICYNLGDLKDLYDGVNDLLQLPLTQQTLAHERGEEWVDEVLDGSLRSLDVCGTARDVLLQMKECVTELQSSLRRVRGEFVIANEVEAFKVSRKKMTKVISKCLGDLMKVGKQRAFSSLSEKNHEIVAMVSMLREVEAITLSMLESLLLFVSGPKAMRRPNGWSLVSKLISKKRVAGDEEEMERCEFEKVDVALGALLGYKAHKGLELRHVEAQKRLETLELNIRDLEDGLECIFRRLIKTRVTFLNILNQ</sequence>
<gene>
    <name evidence="2" type="ORF">NE237_017374</name>
</gene>
<dbReference type="GO" id="GO:0048364">
    <property type="term" value="P:root development"/>
    <property type="evidence" value="ECO:0007669"/>
    <property type="project" value="InterPro"/>
</dbReference>
<dbReference type="PANTHER" id="PTHR33070">
    <property type="entry name" value="OS06G0725500 PROTEIN"/>
    <property type="match status" value="1"/>
</dbReference>
<feature type="coiled-coil region" evidence="1">
    <location>
        <begin position="252"/>
        <end position="286"/>
    </location>
</feature>
<dbReference type="Pfam" id="PF03087">
    <property type="entry name" value="BPS1"/>
    <property type="match status" value="1"/>
</dbReference>